<evidence type="ECO:0000313" key="7">
    <source>
        <dbReference type="Proteomes" id="UP000675163"/>
    </source>
</evidence>
<comment type="subcellular location">
    <subcellularLocation>
        <location evidence="1">Cell envelope</location>
    </subcellularLocation>
</comment>
<dbReference type="CDD" id="cd13585">
    <property type="entry name" value="PBP2_TMBP_like"/>
    <property type="match status" value="1"/>
</dbReference>
<keyword evidence="4 5" id="KW-0732">Signal</keyword>
<name>A0A940PLI0_9MICO</name>
<comment type="similarity">
    <text evidence="2">Belongs to the bacterial solute-binding protein 1 family.</text>
</comment>
<evidence type="ECO:0000313" key="6">
    <source>
        <dbReference type="EMBL" id="MBP1325330.1"/>
    </source>
</evidence>
<evidence type="ECO:0000256" key="1">
    <source>
        <dbReference type="ARBA" id="ARBA00004196"/>
    </source>
</evidence>
<gene>
    <name evidence="6" type="ORF">JOF28_000562</name>
</gene>
<reference evidence="6" key="1">
    <citation type="submission" date="2021-02" db="EMBL/GenBank/DDBJ databases">
        <title>Sequencing the genomes of 1000 actinobacteria strains.</title>
        <authorList>
            <person name="Klenk H.-P."/>
        </authorList>
    </citation>
    <scope>NUCLEOTIDE SEQUENCE</scope>
    <source>
        <strain evidence="6">DSM 22850</strain>
    </source>
</reference>
<sequence>MFKKRILTAVSVLAIAGLGLAACSSGDTGNGGTDADGAVTLTFRTWDTNAQAAYEKSFEEFTKQNPDITVNVESIPWGDYFTKLRTDVAGNSAADLYWINASSYKAYAQAGSLVDINELYGADFEATQAEWAPGVVDQFTNDGTLYGIPQASDGGIALYYNAELLKAAGMTPEDISGLTWAPGGGDKDTLIKALQKLTVDKAGKTADDATFDAKSIQQYGYNAAQDLQAIYLPYIGSNGGTFQDGDKFTLTDPKTVEAYQYIVDLINEYHVAPSAADTNTNGDFSRDQFLQGNMATFQSGLYNLANVADSAKFDWGVTMLPEGPAGAVSVSNGVAVVGNADSKNAAATEKALKWLGTTEGNSPIGADGANLPGVLAAQQGYQDFWKTQDVDIQPFFKVLEDNDTIPAPVGANFGAASEAFGPIFSEMFLGQKPVPEALKQANEAANAVVE</sequence>
<keyword evidence="7" id="KW-1185">Reference proteome</keyword>
<comment type="caution">
    <text evidence="6">The sequence shown here is derived from an EMBL/GenBank/DDBJ whole genome shotgun (WGS) entry which is preliminary data.</text>
</comment>
<keyword evidence="3" id="KW-0813">Transport</keyword>
<dbReference type="GO" id="GO:0030313">
    <property type="term" value="C:cell envelope"/>
    <property type="evidence" value="ECO:0007669"/>
    <property type="project" value="UniProtKB-SubCell"/>
</dbReference>
<dbReference type="Pfam" id="PF01547">
    <property type="entry name" value="SBP_bac_1"/>
    <property type="match status" value="1"/>
</dbReference>
<dbReference type="EMBL" id="JAFIDA010000001">
    <property type="protein sequence ID" value="MBP1325330.1"/>
    <property type="molecule type" value="Genomic_DNA"/>
</dbReference>
<dbReference type="InterPro" id="IPR006059">
    <property type="entry name" value="SBP"/>
</dbReference>
<dbReference type="InterPro" id="IPR050490">
    <property type="entry name" value="Bact_solute-bd_prot1"/>
</dbReference>
<dbReference type="Gene3D" id="3.40.190.10">
    <property type="entry name" value="Periplasmic binding protein-like II"/>
    <property type="match status" value="1"/>
</dbReference>
<dbReference type="PANTHER" id="PTHR43649:SF31">
    <property type="entry name" value="SN-GLYCEROL-3-PHOSPHATE-BINDING PERIPLASMIC PROTEIN UGPB"/>
    <property type="match status" value="1"/>
</dbReference>
<keyword evidence="6" id="KW-0762">Sugar transport</keyword>
<organism evidence="6 7">
    <name type="scientific">Leucobacter exalbidus</name>
    <dbReference type="NCBI Taxonomy" id="662960"/>
    <lineage>
        <taxon>Bacteria</taxon>
        <taxon>Bacillati</taxon>
        <taxon>Actinomycetota</taxon>
        <taxon>Actinomycetes</taxon>
        <taxon>Micrococcales</taxon>
        <taxon>Microbacteriaceae</taxon>
        <taxon>Leucobacter</taxon>
    </lineage>
</organism>
<dbReference type="RefSeq" id="WP_209704370.1">
    <property type="nucleotide sequence ID" value="NZ_JAFIDA010000001.1"/>
</dbReference>
<evidence type="ECO:0000256" key="3">
    <source>
        <dbReference type="ARBA" id="ARBA00022448"/>
    </source>
</evidence>
<evidence type="ECO:0000256" key="5">
    <source>
        <dbReference type="SAM" id="SignalP"/>
    </source>
</evidence>
<accession>A0A940PLI0</accession>
<evidence type="ECO:0000256" key="4">
    <source>
        <dbReference type="ARBA" id="ARBA00022729"/>
    </source>
</evidence>
<protein>
    <submittedName>
        <fullName evidence="6">Multiple sugar transport system substrate-binding protein</fullName>
    </submittedName>
</protein>
<feature type="chain" id="PRO_5038424685" evidence="5">
    <location>
        <begin position="22"/>
        <end position="450"/>
    </location>
</feature>
<dbReference type="PROSITE" id="PS51257">
    <property type="entry name" value="PROKAR_LIPOPROTEIN"/>
    <property type="match status" value="1"/>
</dbReference>
<evidence type="ECO:0000256" key="2">
    <source>
        <dbReference type="ARBA" id="ARBA00008520"/>
    </source>
</evidence>
<dbReference type="PANTHER" id="PTHR43649">
    <property type="entry name" value="ARABINOSE-BINDING PROTEIN-RELATED"/>
    <property type="match status" value="1"/>
</dbReference>
<dbReference type="SUPFAM" id="SSF53850">
    <property type="entry name" value="Periplasmic binding protein-like II"/>
    <property type="match status" value="1"/>
</dbReference>
<dbReference type="AlphaFoldDB" id="A0A940PLI0"/>
<dbReference type="Proteomes" id="UP000675163">
    <property type="component" value="Unassembled WGS sequence"/>
</dbReference>
<proteinExistence type="inferred from homology"/>
<feature type="signal peptide" evidence="5">
    <location>
        <begin position="1"/>
        <end position="21"/>
    </location>
</feature>